<protein>
    <recommendedName>
        <fullName evidence="4">EthD domain-containing protein</fullName>
    </recommendedName>
</protein>
<evidence type="ECO:0008006" key="4">
    <source>
        <dbReference type="Google" id="ProtNLM"/>
    </source>
</evidence>
<proteinExistence type="predicted"/>
<keyword evidence="1" id="KW-0732">Signal</keyword>
<reference evidence="2 3" key="1">
    <citation type="submission" date="2024-07" db="EMBL/GenBank/DDBJ databases">
        <title>Section-level genome sequencing and comparative genomics of Aspergillus sections Usti and Cavernicolus.</title>
        <authorList>
            <consortium name="Lawrence Berkeley National Laboratory"/>
            <person name="Nybo J.L."/>
            <person name="Vesth T.C."/>
            <person name="Theobald S."/>
            <person name="Frisvad J.C."/>
            <person name="Larsen T.O."/>
            <person name="Kjaerboelling I."/>
            <person name="Rothschild-Mancinelli K."/>
            <person name="Lyhne E.K."/>
            <person name="Kogle M.E."/>
            <person name="Barry K."/>
            <person name="Clum A."/>
            <person name="Na H."/>
            <person name="Ledsgaard L."/>
            <person name="Lin J."/>
            <person name="Lipzen A."/>
            <person name="Kuo A."/>
            <person name="Riley R."/>
            <person name="Mondo S."/>
            <person name="Labutti K."/>
            <person name="Haridas S."/>
            <person name="Pangalinan J."/>
            <person name="Salamov A.A."/>
            <person name="Simmons B.A."/>
            <person name="Magnuson J.K."/>
            <person name="Chen J."/>
            <person name="Drula E."/>
            <person name="Henrissat B."/>
            <person name="Wiebenga A."/>
            <person name="Lubbers R.J."/>
            <person name="Gomes A.C."/>
            <person name="Makela M.R."/>
            <person name="Stajich J."/>
            <person name="Grigoriev I.V."/>
            <person name="Mortensen U.H."/>
            <person name="De Vries R.P."/>
            <person name="Baker S.E."/>
            <person name="Andersen M.R."/>
        </authorList>
    </citation>
    <scope>NUCLEOTIDE SEQUENCE [LARGE SCALE GENOMIC DNA]</scope>
    <source>
        <strain evidence="2 3">CBS 123904</strain>
    </source>
</reference>
<sequence>MAEREQALMRLCVCLSSVWCILLVSFENQASGNVTGISEFRKDFGYYFEGDWPETAGRAYAELDEMFMEKVPARKFKEYKTNAEAMDVAAIDGTN</sequence>
<comment type="caution">
    <text evidence="2">The sequence shown here is derived from an EMBL/GenBank/DDBJ whole genome shotgun (WGS) entry which is preliminary data.</text>
</comment>
<evidence type="ECO:0000313" key="2">
    <source>
        <dbReference type="EMBL" id="KAL2857060.1"/>
    </source>
</evidence>
<dbReference type="Proteomes" id="UP001610446">
    <property type="component" value="Unassembled WGS sequence"/>
</dbReference>
<gene>
    <name evidence="2" type="ORF">BJY01DRAFT_242463</name>
</gene>
<evidence type="ECO:0000256" key="1">
    <source>
        <dbReference type="SAM" id="SignalP"/>
    </source>
</evidence>
<dbReference type="EMBL" id="JBFXLU010000005">
    <property type="protein sequence ID" value="KAL2857060.1"/>
    <property type="molecule type" value="Genomic_DNA"/>
</dbReference>
<name>A0ABR4KXQ0_9EURO</name>
<feature type="signal peptide" evidence="1">
    <location>
        <begin position="1"/>
        <end position="32"/>
    </location>
</feature>
<organism evidence="2 3">
    <name type="scientific">Aspergillus pseudoustus</name>
    <dbReference type="NCBI Taxonomy" id="1810923"/>
    <lineage>
        <taxon>Eukaryota</taxon>
        <taxon>Fungi</taxon>
        <taxon>Dikarya</taxon>
        <taxon>Ascomycota</taxon>
        <taxon>Pezizomycotina</taxon>
        <taxon>Eurotiomycetes</taxon>
        <taxon>Eurotiomycetidae</taxon>
        <taxon>Eurotiales</taxon>
        <taxon>Aspergillaceae</taxon>
        <taxon>Aspergillus</taxon>
        <taxon>Aspergillus subgen. Nidulantes</taxon>
    </lineage>
</organism>
<feature type="chain" id="PRO_5046972629" description="EthD domain-containing protein" evidence="1">
    <location>
        <begin position="33"/>
        <end position="95"/>
    </location>
</feature>
<accession>A0ABR4KXQ0</accession>
<evidence type="ECO:0000313" key="3">
    <source>
        <dbReference type="Proteomes" id="UP001610446"/>
    </source>
</evidence>
<keyword evidence="3" id="KW-1185">Reference proteome</keyword>